<dbReference type="PATRIC" id="fig|45065.4.peg.168"/>
<dbReference type="RefSeq" id="WP_058387009.1">
    <property type="nucleotide sequence ID" value="NZ_CAAAHN010000015.1"/>
</dbReference>
<dbReference type="AlphaFoldDB" id="A0A0W0U8U3"/>
<dbReference type="InterPro" id="IPR024457">
    <property type="entry name" value="Putative_integrase_N"/>
</dbReference>
<organism evidence="1 2">
    <name type="scientific">Legionella geestiana</name>
    <dbReference type="NCBI Taxonomy" id="45065"/>
    <lineage>
        <taxon>Bacteria</taxon>
        <taxon>Pseudomonadati</taxon>
        <taxon>Pseudomonadota</taxon>
        <taxon>Gammaproteobacteria</taxon>
        <taxon>Legionellales</taxon>
        <taxon>Legionellaceae</taxon>
        <taxon>Legionella</taxon>
    </lineage>
</organism>
<name>A0A0W0U8U3_9GAMM</name>
<dbReference type="Proteomes" id="UP000054785">
    <property type="component" value="Unassembled WGS sequence"/>
</dbReference>
<reference evidence="1 2" key="1">
    <citation type="submission" date="2015-11" db="EMBL/GenBank/DDBJ databases">
        <title>Genomic analysis of 38 Legionella species identifies large and diverse effector repertoires.</title>
        <authorList>
            <person name="Burstein D."/>
            <person name="Amaro F."/>
            <person name="Zusman T."/>
            <person name="Lifshitz Z."/>
            <person name="Cohen O."/>
            <person name="Gilbert J.A."/>
            <person name="Pupko T."/>
            <person name="Shuman H.A."/>
            <person name="Segal G."/>
        </authorList>
    </citation>
    <scope>NUCLEOTIDE SEQUENCE [LARGE SCALE GENOMIC DNA]</scope>
    <source>
        <strain evidence="1 2">ATCC 49504</strain>
    </source>
</reference>
<sequence length="268" mass="31639">MRKQSLRQTANRYLKTDNRGSFKDKKHRAFVIQKMIDDLFIVGTVPLHWWDLDIGHIQKLIQHWQKQKISSATIMGYMTVIRKFLSGIGCQLTNTDNQNLGLSRQYCHAKKINVNPDTWQSISDPVPRFIMALQTQFGLTFSEAISFAPDIHFRDHALWITREIAFNSQDRMIPLRCIIQSQIINELVEYLNGSQCLGRIHSHDLICFQWRLALNERKLPVKKTWRYLYARQLYHDLAPVLGNYQTSWLIHDEMGIKSRNTLWLYLHE</sequence>
<accession>A0A0W0U8U3</accession>
<dbReference type="STRING" id="45065.Lgee_0155"/>
<evidence type="ECO:0000313" key="1">
    <source>
        <dbReference type="EMBL" id="KTD04402.1"/>
    </source>
</evidence>
<gene>
    <name evidence="1" type="ORF">Lgee_0155</name>
</gene>
<dbReference type="Pfam" id="PF12834">
    <property type="entry name" value="Phage_int_SAM_2"/>
    <property type="match status" value="1"/>
</dbReference>
<protein>
    <submittedName>
        <fullName evidence="1">Putative integrase</fullName>
    </submittedName>
</protein>
<dbReference type="OrthoDB" id="5640382at2"/>
<keyword evidence="2" id="KW-1185">Reference proteome</keyword>
<dbReference type="EMBL" id="LNYC01000004">
    <property type="protein sequence ID" value="KTD04402.1"/>
    <property type="molecule type" value="Genomic_DNA"/>
</dbReference>
<comment type="caution">
    <text evidence="1">The sequence shown here is derived from an EMBL/GenBank/DDBJ whole genome shotgun (WGS) entry which is preliminary data.</text>
</comment>
<proteinExistence type="predicted"/>
<evidence type="ECO:0000313" key="2">
    <source>
        <dbReference type="Proteomes" id="UP000054785"/>
    </source>
</evidence>